<name>A0A6T5RTT1_9EUKA</name>
<comment type="subcellular location">
    <subcellularLocation>
        <location evidence="1">Plastid</location>
        <location evidence="1">Chloroplast</location>
    </subcellularLocation>
</comment>
<dbReference type="AlphaFoldDB" id="A0A6T5RTT1"/>
<dbReference type="InterPro" id="IPR022796">
    <property type="entry name" value="Chloroa_b-bind"/>
</dbReference>
<evidence type="ECO:0000313" key="5">
    <source>
        <dbReference type="EMBL" id="CAD8555432.1"/>
    </source>
</evidence>
<proteinExistence type="predicted"/>
<keyword evidence="3" id="KW-0934">Plastid</keyword>
<dbReference type="SUPFAM" id="SSF103511">
    <property type="entry name" value="Chlorophyll a-b binding protein"/>
    <property type="match status" value="2"/>
</dbReference>
<dbReference type="GO" id="GO:0009507">
    <property type="term" value="C:chloroplast"/>
    <property type="evidence" value="ECO:0007669"/>
    <property type="project" value="UniProtKB-SubCell"/>
</dbReference>
<reference evidence="5" key="1">
    <citation type="submission" date="2021-01" db="EMBL/GenBank/DDBJ databases">
        <authorList>
            <person name="Corre E."/>
            <person name="Pelletier E."/>
            <person name="Niang G."/>
            <person name="Scheremetjew M."/>
            <person name="Finn R."/>
            <person name="Kale V."/>
            <person name="Holt S."/>
            <person name="Cochrane G."/>
            <person name="Meng A."/>
            <person name="Brown T."/>
            <person name="Cohen L."/>
        </authorList>
    </citation>
    <scope>NUCLEOTIDE SEQUENCE</scope>
</reference>
<organism evidence="5">
    <name type="scientific">Minchinia chitonis</name>
    <dbReference type="NCBI Taxonomy" id="262233"/>
    <lineage>
        <taxon>Eukaryota</taxon>
        <taxon>Sar</taxon>
        <taxon>Rhizaria</taxon>
        <taxon>Endomyxa</taxon>
        <taxon>Ascetosporea</taxon>
        <taxon>Haplosporida</taxon>
        <taxon>Haplosporidiidae</taxon>
        <taxon>Minchinia</taxon>
    </lineage>
</organism>
<accession>A0A6T5RTT1</accession>
<dbReference type="EMBL" id="HBES01000984">
    <property type="protein sequence ID" value="CAD8555432.1"/>
    <property type="molecule type" value="Transcribed_RNA"/>
</dbReference>
<evidence type="ECO:0000313" key="4">
    <source>
        <dbReference type="EMBL" id="CAD8555431.1"/>
    </source>
</evidence>
<evidence type="ECO:0000256" key="3">
    <source>
        <dbReference type="ARBA" id="ARBA00022640"/>
    </source>
</evidence>
<keyword evidence="2" id="KW-0150">Chloroplast</keyword>
<evidence type="ECO:0000256" key="2">
    <source>
        <dbReference type="ARBA" id="ARBA00022528"/>
    </source>
</evidence>
<dbReference type="Pfam" id="PF00504">
    <property type="entry name" value="Chloroa_b-bind"/>
    <property type="match status" value="1"/>
</dbReference>
<evidence type="ECO:0000256" key="1">
    <source>
        <dbReference type="ARBA" id="ARBA00004229"/>
    </source>
</evidence>
<dbReference type="Gene3D" id="1.10.3460.10">
    <property type="entry name" value="Chlorophyll a/b binding protein domain"/>
    <property type="match status" value="1"/>
</dbReference>
<sequence length="173" mass="18021">MVAVASMIAAPKTVALPVRARATRAAAAPVRRVVSCQATETKETAAPTEAPVAPPAPKPETFGDMMNFGGYLPEVNNGRLAMLGFIAGVPAEISTSQPIFQQVAEHPLAVAAHIVIFSVASAMPRLQGEKTAKPESSEFGVWKASSEMLNGRAAMIGMASLLVIEATTGKAFF</sequence>
<protein>
    <submittedName>
        <fullName evidence="5">Uncharacterized protein</fullName>
    </submittedName>
</protein>
<dbReference type="EMBL" id="HBES01000983">
    <property type="protein sequence ID" value="CAD8555431.1"/>
    <property type="molecule type" value="Transcribed_RNA"/>
</dbReference>
<gene>
    <name evidence="4" type="ORF">MCHI0186_LOCUS377</name>
    <name evidence="5" type="ORF">MCHI0186_LOCUS378</name>
</gene>